<sequence length="251" mass="28476">MTATTIVLLLLKATTIVMATITDDQARKEAYRLPRLPRAPLIARHFFSSQPEAFICMTCRQKHYELITKTGCVLKNEGKIVNGDAYVAITSGARPPKEENERKRDDLFAESSDTSYGRAYTVRNTNRMHLLLLLPLLPRGTRRSVSLHDTREGCGRASVCTPALSKTKKGPVRTDRRLSDQLLVSPRHDHIISHRCHSHGRKDTIRTRRTTTTTTSRISLRIIRSIPEPLDDEALETRTINVFECIIILYT</sequence>
<protein>
    <recommendedName>
        <fullName evidence="4">Secreted protein</fullName>
    </recommendedName>
</protein>
<evidence type="ECO:0000313" key="2">
    <source>
        <dbReference type="EMBL" id="CAB0042620.1"/>
    </source>
</evidence>
<keyword evidence="1" id="KW-0732">Signal</keyword>
<proteinExistence type="predicted"/>
<dbReference type="Proteomes" id="UP000479190">
    <property type="component" value="Unassembled WGS sequence"/>
</dbReference>
<evidence type="ECO:0000256" key="1">
    <source>
        <dbReference type="SAM" id="SignalP"/>
    </source>
</evidence>
<evidence type="ECO:0008006" key="4">
    <source>
        <dbReference type="Google" id="ProtNLM"/>
    </source>
</evidence>
<evidence type="ECO:0000313" key="3">
    <source>
        <dbReference type="Proteomes" id="UP000479190"/>
    </source>
</evidence>
<name>A0A6H5IW82_9HYME</name>
<gene>
    <name evidence="2" type="ORF">TBRA_LOCUS14231</name>
</gene>
<dbReference type="AlphaFoldDB" id="A0A6H5IW82"/>
<feature type="chain" id="PRO_5026040279" description="Secreted protein" evidence="1">
    <location>
        <begin position="20"/>
        <end position="251"/>
    </location>
</feature>
<feature type="signal peptide" evidence="1">
    <location>
        <begin position="1"/>
        <end position="19"/>
    </location>
</feature>
<reference evidence="2 3" key="1">
    <citation type="submission" date="2020-02" db="EMBL/GenBank/DDBJ databases">
        <authorList>
            <person name="Ferguson B K."/>
        </authorList>
    </citation>
    <scope>NUCLEOTIDE SEQUENCE [LARGE SCALE GENOMIC DNA]</scope>
</reference>
<dbReference type="EMBL" id="CADCXV010001212">
    <property type="protein sequence ID" value="CAB0042620.1"/>
    <property type="molecule type" value="Genomic_DNA"/>
</dbReference>
<keyword evidence="3" id="KW-1185">Reference proteome</keyword>
<organism evidence="2 3">
    <name type="scientific">Trichogramma brassicae</name>
    <dbReference type="NCBI Taxonomy" id="86971"/>
    <lineage>
        <taxon>Eukaryota</taxon>
        <taxon>Metazoa</taxon>
        <taxon>Ecdysozoa</taxon>
        <taxon>Arthropoda</taxon>
        <taxon>Hexapoda</taxon>
        <taxon>Insecta</taxon>
        <taxon>Pterygota</taxon>
        <taxon>Neoptera</taxon>
        <taxon>Endopterygota</taxon>
        <taxon>Hymenoptera</taxon>
        <taxon>Apocrita</taxon>
        <taxon>Proctotrupomorpha</taxon>
        <taxon>Chalcidoidea</taxon>
        <taxon>Trichogrammatidae</taxon>
        <taxon>Trichogramma</taxon>
    </lineage>
</organism>
<accession>A0A6H5IW82</accession>